<dbReference type="Proteomes" id="UP000245137">
    <property type="component" value="Unassembled WGS sequence"/>
</dbReference>
<dbReference type="CDD" id="cd03801">
    <property type="entry name" value="GT4_PimA-like"/>
    <property type="match status" value="1"/>
</dbReference>
<dbReference type="PANTHER" id="PTHR45947">
    <property type="entry name" value="SULFOQUINOVOSYL TRANSFERASE SQD2"/>
    <property type="match status" value="1"/>
</dbReference>
<proteinExistence type="predicted"/>
<dbReference type="GO" id="GO:0016757">
    <property type="term" value="F:glycosyltransferase activity"/>
    <property type="evidence" value="ECO:0007669"/>
    <property type="project" value="TreeGrafter"/>
</dbReference>
<keyword evidence="3" id="KW-1185">Reference proteome</keyword>
<dbReference type="Gene3D" id="3.40.50.2000">
    <property type="entry name" value="Glycogen Phosphorylase B"/>
    <property type="match status" value="2"/>
</dbReference>
<evidence type="ECO:0000313" key="3">
    <source>
        <dbReference type="Proteomes" id="UP000245137"/>
    </source>
</evidence>
<feature type="domain" description="Glycosyltransferase subfamily 4-like N-terminal" evidence="1">
    <location>
        <begin position="19"/>
        <end position="229"/>
    </location>
</feature>
<dbReference type="Pfam" id="PF13692">
    <property type="entry name" value="Glyco_trans_1_4"/>
    <property type="match status" value="1"/>
</dbReference>
<dbReference type="PANTHER" id="PTHR45947:SF3">
    <property type="entry name" value="SULFOQUINOVOSYL TRANSFERASE SQD2"/>
    <property type="match status" value="1"/>
</dbReference>
<accession>A0A2U1SP76</accession>
<keyword evidence="2" id="KW-0808">Transferase</keyword>
<dbReference type="InterPro" id="IPR028098">
    <property type="entry name" value="Glyco_trans_4-like_N"/>
</dbReference>
<dbReference type="SUPFAM" id="SSF53756">
    <property type="entry name" value="UDP-Glycosyltransferase/glycogen phosphorylase"/>
    <property type="match status" value="1"/>
</dbReference>
<dbReference type="EMBL" id="PUIV01000021">
    <property type="protein sequence ID" value="PWB93422.1"/>
    <property type="molecule type" value="Genomic_DNA"/>
</dbReference>
<dbReference type="Pfam" id="PF13439">
    <property type="entry name" value="Glyco_transf_4"/>
    <property type="match status" value="1"/>
</dbReference>
<evidence type="ECO:0000259" key="1">
    <source>
        <dbReference type="Pfam" id="PF13439"/>
    </source>
</evidence>
<reference evidence="2 3" key="1">
    <citation type="journal article" date="2018" name="Appl. Microbiol. Biotechnol.">
        <title>Co-cultivation of the strictly anaerobic methanogen Methanosarcina barkeri with aerobic methanotrophs in an oxygen-limited membrane bioreactor.</title>
        <authorList>
            <person name="In 't Zandt M.H."/>
            <person name="van den Bosch T.J.M."/>
            <person name="Rijkers R."/>
            <person name="van Kessel M.A.H.J."/>
            <person name="Jetten M.S.M."/>
            <person name="Welte C.U."/>
        </authorList>
    </citation>
    <scope>NUCLEOTIDE SEQUENCE [LARGE SCALE GENOMIC DNA]</scope>
    <source>
        <strain evidence="2 3">DSM 17706</strain>
    </source>
</reference>
<dbReference type="InterPro" id="IPR050194">
    <property type="entry name" value="Glycosyltransferase_grp1"/>
</dbReference>
<sequence length="414" mass="44746">MAGFAPNVVICIDHGSVTGGQAKVAIESALGLAAHGARPIVFASAAPVDERLTAAGIEVVCLGQHDLLGNPSRIAAAFQGTWNLRAARALGDLLARLPKDNTIVHVHGWAKALSPAIAAPIRASGLPRVYTLHEYFLFCPNGGFYNYQKHELCRLEPLSAACWATACDAVNYPRKIWRSARLAYARGPAKFAELFSDYICISNYQEEIIGRYLPKGVRLHRVSNPVDAQDLGRKSDPASGDFIFVGRLSPEKGAFLFAEAAARAGVTPVFIGDGPIGEELRARYPQARFLGWLPPAEARAHMRAARALVFPSLWYEGQPLTVMEAKAMGTPVIVSDVCAGREEVSDGESGLWFASANVESLAGALTQMKDDALVARLSAGAHAAYWRDPPTLDRHIERILAVYREIAERHKTAA</sequence>
<gene>
    <name evidence="2" type="ORF">C5689_12930</name>
</gene>
<comment type="caution">
    <text evidence="2">The sequence shown here is derived from an EMBL/GenBank/DDBJ whole genome shotgun (WGS) entry which is preliminary data.</text>
</comment>
<dbReference type="RefSeq" id="WP_108917687.1">
    <property type="nucleotide sequence ID" value="NZ_BGJY01000001.1"/>
</dbReference>
<name>A0A2U1SP76_METSR</name>
<organism evidence="2 3">
    <name type="scientific">Methylosinus sporium</name>
    <dbReference type="NCBI Taxonomy" id="428"/>
    <lineage>
        <taxon>Bacteria</taxon>
        <taxon>Pseudomonadati</taxon>
        <taxon>Pseudomonadota</taxon>
        <taxon>Alphaproteobacteria</taxon>
        <taxon>Hyphomicrobiales</taxon>
        <taxon>Methylocystaceae</taxon>
        <taxon>Methylosinus</taxon>
    </lineage>
</organism>
<evidence type="ECO:0000313" key="2">
    <source>
        <dbReference type="EMBL" id="PWB93422.1"/>
    </source>
</evidence>
<dbReference type="OrthoDB" id="9807414at2"/>
<protein>
    <submittedName>
        <fullName evidence="2">Glycosyl transferase family 1</fullName>
    </submittedName>
</protein>
<dbReference type="AlphaFoldDB" id="A0A2U1SP76"/>